<proteinExistence type="predicted"/>
<dbReference type="Proteomes" id="UP000186817">
    <property type="component" value="Unassembled WGS sequence"/>
</dbReference>
<keyword evidence="3" id="KW-1185">Reference proteome</keyword>
<gene>
    <name evidence="2" type="ORF">AK812_SmicGene12109</name>
</gene>
<feature type="compositionally biased region" description="Basic residues" evidence="1">
    <location>
        <begin position="317"/>
        <end position="333"/>
    </location>
</feature>
<feature type="region of interest" description="Disordered" evidence="1">
    <location>
        <begin position="516"/>
        <end position="556"/>
    </location>
</feature>
<evidence type="ECO:0000313" key="3">
    <source>
        <dbReference type="Proteomes" id="UP000186817"/>
    </source>
</evidence>
<dbReference type="EMBL" id="LSRX01000200">
    <property type="protein sequence ID" value="OLQ04856.1"/>
    <property type="molecule type" value="Genomic_DNA"/>
</dbReference>
<feature type="region of interest" description="Disordered" evidence="1">
    <location>
        <begin position="302"/>
        <end position="343"/>
    </location>
</feature>
<comment type="caution">
    <text evidence="2">The sequence shown here is derived from an EMBL/GenBank/DDBJ whole genome shotgun (WGS) entry which is preliminary data.</text>
</comment>
<sequence length="723" mass="79032">MANAFTESQPVFLDRIKLAGVPDAAKDRLLASGVDTVAKFAFAAGQPGETPSDDKLNALVRVADEDIPVATTAALRRLAFESQTLMIAQVKALVENESEDQRSELAPAERAERLRQQGIRLAGISRRGESECSYQSYDLVMKMIQDNTITYLSPSKFGSRHEELKMDKPRKELDVVSGTVQVKDKHQEVLCSPHTPLLLHHALQRRALAMDLVGAATFDIVQEYHEFLLSHLSMDPPPGYRRIDVSQVLEADRTGWLRLAEKLPTGLKRNAAGVLPLDEDLPKLQGDPRVVFHLMPLPVGGAIQRNTEDNSDGGPRKQFRGRGRGKGNGKGKQVRQPSSMPVELKGKWSTTRSFAGLGDWSLPFADSAYPVELCRLWAELLVSQLLDLGAKPLPKELSDAQPKLHWAAQAATSVQIPRKRLPPLVKEWKEVVQLESSCPILPGVTKLKEPFLLSDEVRRSLPLSSLPEGCKVLRRETRGVGGSAKDQSVVVVIDEDDSQVAPSPLVDLVIDKGDSQVAPSPLVPNTHPGEPSLGAPDNTHVRGPTSHAKSLVPPEVNSHPAEVFAHARLEANDVTRESVEHLIELLSHDGEEPARSSGAQLQGEFSWSSGAYVHGVIGRRQNLATFPWCTKLCAALINRWVPDLAYTCISLVRNVKAPLHVDRNNAKGSENAIIAISDFSGGGLWVESKEGSIPCPDGQHDLKGDVLEFQDRLTVEHVEGLGE</sequence>
<organism evidence="2 3">
    <name type="scientific">Symbiodinium microadriaticum</name>
    <name type="common">Dinoflagellate</name>
    <name type="synonym">Zooxanthella microadriatica</name>
    <dbReference type="NCBI Taxonomy" id="2951"/>
    <lineage>
        <taxon>Eukaryota</taxon>
        <taxon>Sar</taxon>
        <taxon>Alveolata</taxon>
        <taxon>Dinophyceae</taxon>
        <taxon>Suessiales</taxon>
        <taxon>Symbiodiniaceae</taxon>
        <taxon>Symbiodinium</taxon>
    </lineage>
</organism>
<dbReference type="OrthoDB" id="447678at2759"/>
<reference evidence="2 3" key="1">
    <citation type="submission" date="2016-02" db="EMBL/GenBank/DDBJ databases">
        <title>Genome analysis of coral dinoflagellate symbionts highlights evolutionary adaptations to a symbiotic lifestyle.</title>
        <authorList>
            <person name="Aranda M."/>
            <person name="Li Y."/>
            <person name="Liew Y.J."/>
            <person name="Baumgarten S."/>
            <person name="Simakov O."/>
            <person name="Wilson M."/>
            <person name="Piel J."/>
            <person name="Ashoor H."/>
            <person name="Bougouffa S."/>
            <person name="Bajic V.B."/>
            <person name="Ryu T."/>
            <person name="Ravasi T."/>
            <person name="Bayer T."/>
            <person name="Micklem G."/>
            <person name="Kim H."/>
            <person name="Bhak J."/>
            <person name="Lajeunesse T.C."/>
            <person name="Voolstra C.R."/>
        </authorList>
    </citation>
    <scope>NUCLEOTIDE SEQUENCE [LARGE SCALE GENOMIC DNA]</scope>
    <source>
        <strain evidence="2 3">CCMP2467</strain>
    </source>
</reference>
<protein>
    <submittedName>
        <fullName evidence="2">Uncharacterized protein</fullName>
    </submittedName>
</protein>
<evidence type="ECO:0000256" key="1">
    <source>
        <dbReference type="SAM" id="MobiDB-lite"/>
    </source>
</evidence>
<dbReference type="AlphaFoldDB" id="A0A1Q9EBQ6"/>
<name>A0A1Q9EBQ6_SYMMI</name>
<evidence type="ECO:0000313" key="2">
    <source>
        <dbReference type="EMBL" id="OLQ04856.1"/>
    </source>
</evidence>
<accession>A0A1Q9EBQ6</accession>